<dbReference type="InterPro" id="IPR029479">
    <property type="entry name" value="Nitroreductase"/>
</dbReference>
<sequence length="209" mass="23456">MSLLKNLNWRYATKKFDHTKKLSAEQLDDLLTAIQLAPSSLGLQQYRVLVIEDADTREKLREAAFGQQQITEASQLIVFAAETNMDEEFGEKYIDLIAKTREIGREHLGGFEQMVLNAVNSRSEDEKIVWAHKQAYIGLGFLLSAAAAIGIDACPMEGFLAGKFDEILGLKEKGLTSSVIATIGFRAHDDHYAQLQKVRRPKSDMFIHI</sequence>
<dbReference type="PANTHER" id="PTHR43673:SF10">
    <property type="entry name" value="NADH DEHYDROGENASE_NAD(P)H NITROREDUCTASE XCC3605-RELATED"/>
    <property type="match status" value="1"/>
</dbReference>
<dbReference type="OrthoDB" id="9809288at2"/>
<proteinExistence type="inferred from homology"/>
<keyword evidence="6" id="KW-1185">Reference proteome</keyword>
<keyword evidence="3" id="KW-0560">Oxidoreductase</keyword>
<protein>
    <submittedName>
        <fullName evidence="5">Nitroreductase</fullName>
    </submittedName>
</protein>
<dbReference type="AlphaFoldDB" id="A0A495IWQ1"/>
<feature type="domain" description="Nitroreductase" evidence="4">
    <location>
        <begin position="8"/>
        <end position="176"/>
    </location>
</feature>
<accession>A0A495IWQ1</accession>
<evidence type="ECO:0000259" key="4">
    <source>
        <dbReference type="Pfam" id="PF00881"/>
    </source>
</evidence>
<name>A0A495IWQ1_9SPHI</name>
<comment type="caution">
    <text evidence="5">The sequence shown here is derived from an EMBL/GenBank/DDBJ whole genome shotgun (WGS) entry which is preliminary data.</text>
</comment>
<evidence type="ECO:0000313" key="6">
    <source>
        <dbReference type="Proteomes" id="UP000268007"/>
    </source>
</evidence>
<dbReference type="PANTHER" id="PTHR43673">
    <property type="entry name" value="NAD(P)H NITROREDUCTASE YDGI-RELATED"/>
    <property type="match status" value="1"/>
</dbReference>
<dbReference type="Proteomes" id="UP000268007">
    <property type="component" value="Unassembled WGS sequence"/>
</dbReference>
<organism evidence="5 6">
    <name type="scientific">Mucilaginibacter gracilis</name>
    <dbReference type="NCBI Taxonomy" id="423350"/>
    <lineage>
        <taxon>Bacteria</taxon>
        <taxon>Pseudomonadati</taxon>
        <taxon>Bacteroidota</taxon>
        <taxon>Sphingobacteriia</taxon>
        <taxon>Sphingobacteriales</taxon>
        <taxon>Sphingobacteriaceae</taxon>
        <taxon>Mucilaginibacter</taxon>
    </lineage>
</organism>
<keyword evidence="2" id="KW-0521">NADP</keyword>
<dbReference type="InterPro" id="IPR033878">
    <property type="entry name" value="NfsB-like"/>
</dbReference>
<dbReference type="Pfam" id="PF00881">
    <property type="entry name" value="Nitroreductase"/>
    <property type="match status" value="1"/>
</dbReference>
<evidence type="ECO:0000256" key="2">
    <source>
        <dbReference type="ARBA" id="ARBA00022857"/>
    </source>
</evidence>
<dbReference type="GO" id="GO:0016491">
    <property type="term" value="F:oxidoreductase activity"/>
    <property type="evidence" value="ECO:0007669"/>
    <property type="project" value="UniProtKB-KW"/>
</dbReference>
<dbReference type="InterPro" id="IPR000415">
    <property type="entry name" value="Nitroreductase-like"/>
</dbReference>
<evidence type="ECO:0000256" key="1">
    <source>
        <dbReference type="ARBA" id="ARBA00007118"/>
    </source>
</evidence>
<dbReference type="EMBL" id="RBKU01000001">
    <property type="protein sequence ID" value="RKR81167.1"/>
    <property type="molecule type" value="Genomic_DNA"/>
</dbReference>
<dbReference type="RefSeq" id="WP_121196893.1">
    <property type="nucleotide sequence ID" value="NZ_RBKU01000001.1"/>
</dbReference>
<dbReference type="CDD" id="cd02149">
    <property type="entry name" value="NfsB-like"/>
    <property type="match status" value="1"/>
</dbReference>
<evidence type="ECO:0000313" key="5">
    <source>
        <dbReference type="EMBL" id="RKR81167.1"/>
    </source>
</evidence>
<reference evidence="5 6" key="1">
    <citation type="submission" date="2018-10" db="EMBL/GenBank/DDBJ databases">
        <title>Genomic Encyclopedia of Archaeal and Bacterial Type Strains, Phase II (KMG-II): from individual species to whole genera.</title>
        <authorList>
            <person name="Goeker M."/>
        </authorList>
    </citation>
    <scope>NUCLEOTIDE SEQUENCE [LARGE SCALE GENOMIC DNA]</scope>
    <source>
        <strain evidence="5 6">DSM 18602</strain>
    </source>
</reference>
<dbReference type="Gene3D" id="3.40.109.10">
    <property type="entry name" value="NADH Oxidase"/>
    <property type="match status" value="1"/>
</dbReference>
<gene>
    <name evidence="5" type="ORF">BDD43_1311</name>
</gene>
<comment type="similarity">
    <text evidence="1">Belongs to the nitroreductase family.</text>
</comment>
<dbReference type="SUPFAM" id="SSF55469">
    <property type="entry name" value="FMN-dependent nitroreductase-like"/>
    <property type="match status" value="1"/>
</dbReference>
<evidence type="ECO:0000256" key="3">
    <source>
        <dbReference type="ARBA" id="ARBA00023002"/>
    </source>
</evidence>